<feature type="compositionally biased region" description="Basic residues" evidence="7">
    <location>
        <begin position="576"/>
        <end position="585"/>
    </location>
</feature>
<evidence type="ECO:0000313" key="10">
    <source>
        <dbReference type="EMBL" id="EKF42023.1"/>
    </source>
</evidence>
<feature type="compositionally biased region" description="Low complexity" evidence="7">
    <location>
        <begin position="624"/>
        <end position="638"/>
    </location>
</feature>
<feature type="compositionally biased region" description="Basic and acidic residues" evidence="7">
    <location>
        <begin position="593"/>
        <end position="621"/>
    </location>
</feature>
<reference evidence="10 11" key="1">
    <citation type="journal article" date="2012" name="J. Bacteriol.">
        <title>Genome Sequence of Nitratireductor indicus Type Strain C115.</title>
        <authorList>
            <person name="Lai Q."/>
            <person name="Li G."/>
            <person name="Yu Z."/>
            <person name="Shao Z."/>
        </authorList>
    </citation>
    <scope>NUCLEOTIDE SEQUENCE [LARGE SCALE GENOMIC DNA]</scope>
    <source>
        <strain evidence="10 11">C115</strain>
    </source>
</reference>
<dbReference type="InterPro" id="IPR001650">
    <property type="entry name" value="Helicase_C-like"/>
</dbReference>
<dbReference type="Pfam" id="PF00270">
    <property type="entry name" value="DEAD"/>
    <property type="match status" value="1"/>
</dbReference>
<evidence type="ECO:0000256" key="2">
    <source>
        <dbReference type="ARBA" id="ARBA00022801"/>
    </source>
</evidence>
<evidence type="ECO:0000313" key="11">
    <source>
        <dbReference type="Proteomes" id="UP000007374"/>
    </source>
</evidence>
<dbReference type="EMBL" id="AMSI01000008">
    <property type="protein sequence ID" value="EKF42023.1"/>
    <property type="molecule type" value="Genomic_DNA"/>
</dbReference>
<keyword evidence="4 6" id="KW-0067">ATP-binding</keyword>
<keyword evidence="2 6" id="KW-0378">Hydrolase</keyword>
<gene>
    <name evidence="10" type="ORF">NA8A_13160</name>
</gene>
<dbReference type="CDD" id="cd00268">
    <property type="entry name" value="DEADc"/>
    <property type="match status" value="1"/>
</dbReference>
<keyword evidence="1 6" id="KW-0547">Nucleotide-binding</keyword>
<feature type="compositionally biased region" description="Basic residues" evidence="7">
    <location>
        <begin position="639"/>
        <end position="649"/>
    </location>
</feature>
<dbReference type="GO" id="GO:0016787">
    <property type="term" value="F:hydrolase activity"/>
    <property type="evidence" value="ECO:0007669"/>
    <property type="project" value="UniProtKB-KW"/>
</dbReference>
<dbReference type="OrthoDB" id="9805696at2"/>
<organism evidence="10 11">
    <name type="scientific">Nitratireductor indicus C115</name>
    <dbReference type="NCBI Taxonomy" id="1231190"/>
    <lineage>
        <taxon>Bacteria</taxon>
        <taxon>Pseudomonadati</taxon>
        <taxon>Pseudomonadota</taxon>
        <taxon>Alphaproteobacteria</taxon>
        <taxon>Hyphomicrobiales</taxon>
        <taxon>Phyllobacteriaceae</taxon>
        <taxon>Nitratireductor</taxon>
    </lineage>
</organism>
<comment type="similarity">
    <text evidence="5 6">Belongs to the DEAD box helicase family.</text>
</comment>
<keyword evidence="11" id="KW-1185">Reference proteome</keyword>
<dbReference type="InterPro" id="IPR044742">
    <property type="entry name" value="DEAD/DEAH_RhlB"/>
</dbReference>
<dbReference type="InterPro" id="IPR050079">
    <property type="entry name" value="DEAD_box_RNA_helicase"/>
</dbReference>
<comment type="caution">
    <text evidence="10">The sequence shown here is derived from an EMBL/GenBank/DDBJ whole genome shotgun (WGS) entry which is preliminary data.</text>
</comment>
<dbReference type="InterPro" id="IPR014001">
    <property type="entry name" value="Helicase_ATP-bd"/>
</dbReference>
<protein>
    <submittedName>
        <fullName evidence="10">DEAD/DEAH box helicase</fullName>
    </submittedName>
</protein>
<evidence type="ECO:0000256" key="1">
    <source>
        <dbReference type="ARBA" id="ARBA00022741"/>
    </source>
</evidence>
<dbReference type="Pfam" id="PF03880">
    <property type="entry name" value="DbpA"/>
    <property type="match status" value="1"/>
</dbReference>
<dbReference type="InterPro" id="IPR005580">
    <property type="entry name" value="DbpA/CsdA_RNA-bd_dom"/>
</dbReference>
<evidence type="ECO:0000259" key="9">
    <source>
        <dbReference type="PROSITE" id="PS51194"/>
    </source>
</evidence>
<feature type="compositionally biased region" description="Basic and acidic residues" evidence="7">
    <location>
        <begin position="557"/>
        <end position="575"/>
    </location>
</feature>
<dbReference type="PATRIC" id="fig|1231190.3.peg.2733"/>
<dbReference type="SMART" id="SM00490">
    <property type="entry name" value="HELICc"/>
    <property type="match status" value="1"/>
</dbReference>
<name>K2N3R9_9HYPH</name>
<evidence type="ECO:0000256" key="6">
    <source>
        <dbReference type="RuleBase" id="RU000492"/>
    </source>
</evidence>
<dbReference type="PROSITE" id="PS51194">
    <property type="entry name" value="HELICASE_CTER"/>
    <property type="match status" value="1"/>
</dbReference>
<evidence type="ECO:0000256" key="4">
    <source>
        <dbReference type="ARBA" id="ARBA00022840"/>
    </source>
</evidence>
<dbReference type="GO" id="GO:0005829">
    <property type="term" value="C:cytosol"/>
    <property type="evidence" value="ECO:0007669"/>
    <property type="project" value="TreeGrafter"/>
</dbReference>
<feature type="domain" description="Helicase ATP-binding" evidence="8">
    <location>
        <begin position="31"/>
        <end position="207"/>
    </location>
</feature>
<dbReference type="eggNOG" id="COG0513">
    <property type="taxonomic scope" value="Bacteria"/>
</dbReference>
<evidence type="ECO:0000256" key="3">
    <source>
        <dbReference type="ARBA" id="ARBA00022806"/>
    </source>
</evidence>
<dbReference type="PANTHER" id="PTHR47959">
    <property type="entry name" value="ATP-DEPENDENT RNA HELICASE RHLE-RELATED"/>
    <property type="match status" value="1"/>
</dbReference>
<dbReference type="GO" id="GO:0003676">
    <property type="term" value="F:nucleic acid binding"/>
    <property type="evidence" value="ECO:0007669"/>
    <property type="project" value="InterPro"/>
</dbReference>
<sequence length="649" mass="71686">MTEYEGIVPALGRALAKRGYTELTPVQKAVLEMEPAGADALVSAQTGSGKTVAFGIALAPSLLDGKEQFGPAAAPLGLAVAPTRELALQVKRELEWLYAETGAVVVSCVGGMDMRTERRALERGAHIVVGTPGRLCDHIRRHALDVSDLRAVVLDEADEMLDLGFREDLEFILDAAPAERRTLMFSATVSRTIANLAKSYQKDAIRITTAAEQKQHGDIEYRGFLVPPQERENAIINVLRFYEAKNALVFCNTRAMVNHVTARFNNRGFSVVALSGELSQNERTHALQAMRDGRARVCVATDVAARGIDLPNLELVIHADLPTNAETLLHRSGRTGRAGRKGVSALIMPVSGRRRAERLLRDAKVQLEWDNPPSAEAVLQRDDERLLADPNLTESVHEDEADFVRRLLAEHGAEQVAAAFVRTYRGKLSAPEDLSEVRIFDKSVDKGREGRESRDGGARDEGKPRRQDFERSVWFSLSVGRKQNAEPRWLIPMLCRAGELTKREIGAIRMQQDETFVELDADSLERFLEVLGPQATLERNIRVVQLDGVPDMSARPSFRDGGGKGFRNEERPFDKRKPKPHRKSGKPFGEGKPQGDKPYADKPYADKGGKKKKDWKERKDAPTGFGKAKSAKPAGKPAGAKKKPRGKHD</sequence>
<dbReference type="PANTHER" id="PTHR47959:SF1">
    <property type="entry name" value="ATP-DEPENDENT RNA HELICASE DBPA"/>
    <property type="match status" value="1"/>
</dbReference>
<dbReference type="SMART" id="SM00487">
    <property type="entry name" value="DEXDc"/>
    <property type="match status" value="1"/>
</dbReference>
<dbReference type="STRING" id="721133.SAMN05216176_10494"/>
<feature type="region of interest" description="Disordered" evidence="7">
    <location>
        <begin position="445"/>
        <end position="465"/>
    </location>
</feature>
<feature type="domain" description="Helicase C-terminal" evidence="9">
    <location>
        <begin position="237"/>
        <end position="385"/>
    </location>
</feature>
<keyword evidence="3 6" id="KW-0347">Helicase</keyword>
<evidence type="ECO:0000259" key="8">
    <source>
        <dbReference type="PROSITE" id="PS51192"/>
    </source>
</evidence>
<dbReference type="Proteomes" id="UP000007374">
    <property type="component" value="Unassembled WGS sequence"/>
</dbReference>
<dbReference type="InterPro" id="IPR027417">
    <property type="entry name" value="P-loop_NTPase"/>
</dbReference>
<evidence type="ECO:0000256" key="7">
    <source>
        <dbReference type="SAM" id="MobiDB-lite"/>
    </source>
</evidence>
<dbReference type="CDD" id="cd18787">
    <property type="entry name" value="SF2_C_DEAD"/>
    <property type="match status" value="1"/>
</dbReference>
<feature type="region of interest" description="Disordered" evidence="7">
    <location>
        <begin position="551"/>
        <end position="649"/>
    </location>
</feature>
<dbReference type="SUPFAM" id="SSF52540">
    <property type="entry name" value="P-loop containing nucleoside triphosphate hydrolases"/>
    <property type="match status" value="1"/>
</dbReference>
<dbReference type="AlphaFoldDB" id="K2N3R9"/>
<dbReference type="CDD" id="cd12252">
    <property type="entry name" value="RRM_DbpA"/>
    <property type="match status" value="1"/>
</dbReference>
<dbReference type="GO" id="GO:0003724">
    <property type="term" value="F:RNA helicase activity"/>
    <property type="evidence" value="ECO:0007669"/>
    <property type="project" value="TreeGrafter"/>
</dbReference>
<dbReference type="InterPro" id="IPR012677">
    <property type="entry name" value="Nucleotide-bd_a/b_plait_sf"/>
</dbReference>
<evidence type="ECO:0000256" key="5">
    <source>
        <dbReference type="ARBA" id="ARBA00038437"/>
    </source>
</evidence>
<dbReference type="InterPro" id="IPR011545">
    <property type="entry name" value="DEAD/DEAH_box_helicase_dom"/>
</dbReference>
<dbReference type="PROSITE" id="PS00039">
    <property type="entry name" value="DEAD_ATP_HELICASE"/>
    <property type="match status" value="1"/>
</dbReference>
<accession>K2N3R9</accession>
<dbReference type="Gene3D" id="3.40.50.300">
    <property type="entry name" value="P-loop containing nucleotide triphosphate hydrolases"/>
    <property type="match status" value="2"/>
</dbReference>
<dbReference type="InterPro" id="IPR000629">
    <property type="entry name" value="RNA-helicase_DEAD-box_CS"/>
</dbReference>
<dbReference type="Pfam" id="PF00271">
    <property type="entry name" value="Helicase_C"/>
    <property type="match status" value="1"/>
</dbReference>
<dbReference type="RefSeq" id="WP_009450808.1">
    <property type="nucleotide sequence ID" value="NZ_AMSI01000008.1"/>
</dbReference>
<dbReference type="Gene3D" id="3.30.70.330">
    <property type="match status" value="1"/>
</dbReference>
<dbReference type="PROSITE" id="PS51192">
    <property type="entry name" value="HELICASE_ATP_BIND_1"/>
    <property type="match status" value="1"/>
</dbReference>
<dbReference type="GO" id="GO:0005524">
    <property type="term" value="F:ATP binding"/>
    <property type="evidence" value="ECO:0007669"/>
    <property type="project" value="UniProtKB-KW"/>
</dbReference>
<proteinExistence type="inferred from homology"/>